<dbReference type="Gene3D" id="3.40.50.300">
    <property type="entry name" value="P-loop containing nucleotide triphosphate hydrolases"/>
    <property type="match status" value="1"/>
</dbReference>
<evidence type="ECO:0000313" key="9">
    <source>
        <dbReference type="Proteomes" id="UP000722459"/>
    </source>
</evidence>
<reference evidence="8" key="1">
    <citation type="journal article" date="2021" name="ISME J.">
        <title>Mercury methylation by metabolically versatile and cosmopolitan marine bacteria.</title>
        <authorList>
            <person name="Lin H."/>
            <person name="Ascher D.B."/>
            <person name="Myung Y."/>
            <person name="Lamborg C.H."/>
            <person name="Hallam S.J."/>
            <person name="Gionfriddo C.M."/>
            <person name="Holt K.E."/>
            <person name="Moreau J.W."/>
        </authorList>
    </citation>
    <scope>NUCLEOTIDE SEQUENCE</scope>
    <source>
        <strain evidence="8">SI075_bin30</strain>
    </source>
</reference>
<keyword evidence="4" id="KW-0963">Cytoplasm</keyword>
<dbReference type="GO" id="GO:0005524">
    <property type="term" value="F:ATP binding"/>
    <property type="evidence" value="ECO:0007669"/>
    <property type="project" value="UniProtKB-UniRule"/>
</dbReference>
<keyword evidence="4" id="KW-0862">Zinc</keyword>
<evidence type="ECO:0000256" key="1">
    <source>
        <dbReference type="ARBA" id="ARBA00022679"/>
    </source>
</evidence>
<feature type="region of interest" description="NMP" evidence="4">
    <location>
        <begin position="32"/>
        <end position="61"/>
    </location>
</feature>
<comment type="subunit">
    <text evidence="4 6">Monomer.</text>
</comment>
<dbReference type="HAMAP" id="MF_00235">
    <property type="entry name" value="Adenylate_kinase_Adk"/>
    <property type="match status" value="1"/>
</dbReference>
<dbReference type="PANTHER" id="PTHR23359">
    <property type="entry name" value="NUCLEOTIDE KINASE"/>
    <property type="match status" value="1"/>
</dbReference>
<feature type="binding site" evidence="4">
    <location>
        <position position="204"/>
    </location>
    <ligand>
        <name>ATP</name>
        <dbReference type="ChEBI" id="CHEBI:30616"/>
    </ligand>
</feature>
<feature type="binding site" evidence="4">
    <location>
        <position position="165"/>
    </location>
    <ligand>
        <name>AMP</name>
        <dbReference type="ChEBI" id="CHEBI:456215"/>
    </ligand>
</feature>
<feature type="binding site" evidence="4">
    <location>
        <begin position="141"/>
        <end position="142"/>
    </location>
    <ligand>
        <name>ATP</name>
        <dbReference type="ChEBI" id="CHEBI:30616"/>
    </ligand>
</feature>
<evidence type="ECO:0000256" key="6">
    <source>
        <dbReference type="RuleBase" id="RU003331"/>
    </source>
</evidence>
<protein>
    <recommendedName>
        <fullName evidence="4 6">Adenylate kinase</fullName>
        <shortName evidence="4">AK</shortName>
        <ecNumber evidence="4 6">2.7.4.3</ecNumber>
    </recommendedName>
    <alternativeName>
        <fullName evidence="4">ATP-AMP transphosphorylase</fullName>
    </alternativeName>
    <alternativeName>
        <fullName evidence="4">ATP:AMP phosphotransferase</fullName>
    </alternativeName>
    <alternativeName>
        <fullName evidence="4">Adenylate monophosphate kinase</fullName>
    </alternativeName>
</protein>
<dbReference type="GO" id="GO:0005737">
    <property type="term" value="C:cytoplasm"/>
    <property type="evidence" value="ECO:0007669"/>
    <property type="project" value="UniProtKB-SubCell"/>
</dbReference>
<dbReference type="Pfam" id="PF05191">
    <property type="entry name" value="ADK_lid"/>
    <property type="match status" value="1"/>
</dbReference>
<feature type="binding site" evidence="4">
    <location>
        <position position="38"/>
    </location>
    <ligand>
        <name>AMP</name>
        <dbReference type="ChEBI" id="CHEBI:456215"/>
    </ligand>
</feature>
<accession>A0A8T5GEK6</accession>
<feature type="binding site" evidence="4">
    <location>
        <begin position="12"/>
        <end position="17"/>
    </location>
    <ligand>
        <name>ATP</name>
        <dbReference type="ChEBI" id="CHEBI:30616"/>
    </ligand>
</feature>
<comment type="catalytic activity">
    <reaction evidence="4 6">
        <text>AMP + ATP = 2 ADP</text>
        <dbReference type="Rhea" id="RHEA:12973"/>
        <dbReference type="ChEBI" id="CHEBI:30616"/>
        <dbReference type="ChEBI" id="CHEBI:456215"/>
        <dbReference type="ChEBI" id="CHEBI:456216"/>
        <dbReference type="EC" id="2.7.4.3"/>
    </reaction>
</comment>
<dbReference type="NCBIfam" id="TIGR01351">
    <property type="entry name" value="adk"/>
    <property type="match status" value="1"/>
</dbReference>
<feature type="binding site" evidence="4">
    <location>
        <position position="33"/>
    </location>
    <ligand>
        <name>AMP</name>
        <dbReference type="ChEBI" id="CHEBI:456215"/>
    </ligand>
</feature>
<dbReference type="EMBL" id="JABJNZ010000034">
    <property type="protein sequence ID" value="MBT4870415.1"/>
    <property type="molecule type" value="Genomic_DNA"/>
</dbReference>
<dbReference type="InterPro" id="IPR006259">
    <property type="entry name" value="Adenyl_kin_sub"/>
</dbReference>
<comment type="caution">
    <text evidence="8">The sequence shown here is derived from an EMBL/GenBank/DDBJ whole genome shotgun (WGS) entry which is preliminary data.</text>
</comment>
<sequence>MVLNLIFLGPPGAGKGTVAQAVADKFSLAQVSTGDLIRAEVASGSELAKELQEIMSSGGLVGDELVAKMLEAKLKALSEEEGFSGIIFDGFPRTIPQANELENILTRLEQKLDAVINIESSEENIVKRLSSRWTCSKCKQIYNTVTNPPKVEGVCDIDGEALFQREDDKPDTIRARLAQYNEKTAPLIEFYKEKELLKSYDGNVPPAESIAAAEKLIESIKEGQ</sequence>
<dbReference type="InterPro" id="IPR036193">
    <property type="entry name" value="ADK_active_lid_dom_sf"/>
</dbReference>
<name>A0A8T5GEK6_9ARCH</name>
<keyword evidence="1 4" id="KW-0808">Transferase</keyword>
<gene>
    <name evidence="4" type="primary">adk</name>
    <name evidence="8" type="ORF">HON47_02485</name>
</gene>
<comment type="subcellular location">
    <subcellularLocation>
        <location evidence="4 6">Cytoplasm</location>
    </subcellularLocation>
</comment>
<dbReference type="GO" id="GO:0044209">
    <property type="term" value="P:AMP salvage"/>
    <property type="evidence" value="ECO:0007669"/>
    <property type="project" value="UniProtKB-UniRule"/>
</dbReference>
<dbReference type="AlphaFoldDB" id="A0A8T5GEK6"/>
<feature type="binding site" evidence="4">
    <location>
        <position position="138"/>
    </location>
    <ligand>
        <name>Zn(2+)</name>
        <dbReference type="ChEBI" id="CHEBI:29105"/>
        <note>structural</note>
    </ligand>
</feature>
<keyword evidence="3 4" id="KW-0418">Kinase</keyword>
<dbReference type="NCBIfam" id="NF001381">
    <property type="entry name" value="PRK00279.1-3"/>
    <property type="match status" value="1"/>
</dbReference>
<keyword evidence="4" id="KW-0545">Nucleotide biosynthesis</keyword>
<feature type="binding site" evidence="4">
    <location>
        <begin position="59"/>
        <end position="61"/>
    </location>
    <ligand>
        <name>AMP</name>
        <dbReference type="ChEBI" id="CHEBI:456215"/>
    </ligand>
</feature>
<keyword evidence="2 4" id="KW-0547">Nucleotide-binding</keyword>
<dbReference type="InterPro" id="IPR007862">
    <property type="entry name" value="Adenylate_kinase_lid-dom"/>
</dbReference>
<dbReference type="GO" id="GO:0008270">
    <property type="term" value="F:zinc ion binding"/>
    <property type="evidence" value="ECO:0007669"/>
    <property type="project" value="UniProtKB-UniRule"/>
</dbReference>
<evidence type="ECO:0000256" key="3">
    <source>
        <dbReference type="ARBA" id="ARBA00022777"/>
    </source>
</evidence>
<feature type="binding site" evidence="4">
    <location>
        <position position="155"/>
    </location>
    <ligand>
        <name>Zn(2+)</name>
        <dbReference type="ChEBI" id="CHEBI:29105"/>
        <note>structural</note>
    </ligand>
</feature>
<feature type="binding site" evidence="4">
    <location>
        <position position="158"/>
    </location>
    <ligand>
        <name>Zn(2+)</name>
        <dbReference type="ChEBI" id="CHEBI:29105"/>
        <note>structural</note>
    </ligand>
</feature>
<dbReference type="PRINTS" id="PR00094">
    <property type="entry name" value="ADENYLTKNASE"/>
</dbReference>
<dbReference type="Proteomes" id="UP000722459">
    <property type="component" value="Unassembled WGS sequence"/>
</dbReference>
<dbReference type="SUPFAM" id="SSF52540">
    <property type="entry name" value="P-loop containing nucleoside triphosphate hydrolases"/>
    <property type="match status" value="1"/>
</dbReference>
<feature type="binding site" evidence="4">
    <location>
        <begin position="90"/>
        <end position="93"/>
    </location>
    <ligand>
        <name>AMP</name>
        <dbReference type="ChEBI" id="CHEBI:456215"/>
    </ligand>
</feature>
<evidence type="ECO:0000256" key="5">
    <source>
        <dbReference type="RuleBase" id="RU003330"/>
    </source>
</evidence>
<organism evidence="8 9">
    <name type="scientific">Candidatus Iainarchaeum sp</name>
    <dbReference type="NCBI Taxonomy" id="3101447"/>
    <lineage>
        <taxon>Archaea</taxon>
        <taxon>Candidatus Iainarchaeota</taxon>
        <taxon>Candidatus Iainarchaeia</taxon>
        <taxon>Candidatus Iainarchaeales</taxon>
        <taxon>Candidatus Iainarchaeaceae</taxon>
        <taxon>Candidatus Iainarchaeum</taxon>
    </lineage>
</organism>
<comment type="domain">
    <text evidence="4">Consists of three domains, a large central CORE domain and two small peripheral domains, NMPbind and LID, which undergo movements during catalysis. The LID domain closes over the site of phosphoryl transfer upon ATP binding. Assembling and dissambling the active center during each catalytic cycle provides an effective means to prevent ATP hydrolysis. Some bacteria have evolved a zinc-coordinating structure that stabilizes the LID domain.</text>
</comment>
<dbReference type="GO" id="GO:0004017">
    <property type="term" value="F:AMP kinase activity"/>
    <property type="evidence" value="ECO:0007669"/>
    <property type="project" value="UniProtKB-UniRule"/>
</dbReference>
<evidence type="ECO:0000256" key="2">
    <source>
        <dbReference type="ARBA" id="ARBA00022741"/>
    </source>
</evidence>
<dbReference type="InterPro" id="IPR027417">
    <property type="entry name" value="P-loop_NTPase"/>
</dbReference>
<evidence type="ECO:0000259" key="7">
    <source>
        <dbReference type="Pfam" id="PF05191"/>
    </source>
</evidence>
<dbReference type="InterPro" id="IPR033690">
    <property type="entry name" value="Adenylat_kinase_CS"/>
</dbReference>
<feature type="binding site" evidence="4">
    <location>
        <position position="135"/>
    </location>
    <ligand>
        <name>Zn(2+)</name>
        <dbReference type="ChEBI" id="CHEBI:29105"/>
        <note>structural</note>
    </ligand>
</feature>
<feature type="binding site" evidence="4">
    <location>
        <position position="176"/>
    </location>
    <ligand>
        <name>AMP</name>
        <dbReference type="ChEBI" id="CHEBI:456215"/>
    </ligand>
</feature>
<dbReference type="CDD" id="cd01428">
    <property type="entry name" value="ADK"/>
    <property type="match status" value="1"/>
</dbReference>
<dbReference type="EC" id="2.7.4.3" evidence="4 6"/>
<comment type="similarity">
    <text evidence="4 5">Belongs to the adenylate kinase family.</text>
</comment>
<feature type="region of interest" description="LID" evidence="4">
    <location>
        <begin position="131"/>
        <end position="168"/>
    </location>
</feature>
<feature type="binding site" evidence="4">
    <location>
        <position position="97"/>
    </location>
    <ligand>
        <name>AMP</name>
        <dbReference type="ChEBI" id="CHEBI:456215"/>
    </ligand>
</feature>
<comment type="pathway">
    <text evidence="4">Purine metabolism; AMP biosynthesis via salvage pathway; AMP from ADP: step 1/1.</text>
</comment>
<keyword evidence="4" id="KW-0479">Metal-binding</keyword>
<dbReference type="SUPFAM" id="SSF57774">
    <property type="entry name" value="Microbial and mitochondrial ADK, insert 'zinc finger' domain"/>
    <property type="match status" value="1"/>
</dbReference>
<proteinExistence type="inferred from homology"/>
<keyword evidence="4 6" id="KW-0067">ATP-binding</keyword>
<dbReference type="Pfam" id="PF00406">
    <property type="entry name" value="ADK"/>
    <property type="match status" value="1"/>
</dbReference>
<comment type="function">
    <text evidence="4">Catalyzes the reversible transfer of the terminal phosphate group between ATP and AMP. Plays an important role in cellular energy homeostasis and in adenine nucleotide metabolism.</text>
</comment>
<evidence type="ECO:0000256" key="4">
    <source>
        <dbReference type="HAMAP-Rule" id="MF_00235"/>
    </source>
</evidence>
<dbReference type="FunFam" id="3.40.50.300:FF:000106">
    <property type="entry name" value="Adenylate kinase mitochondrial"/>
    <property type="match status" value="1"/>
</dbReference>
<dbReference type="InterPro" id="IPR000850">
    <property type="entry name" value="Adenylat/UMP-CMP_kin"/>
</dbReference>
<feature type="domain" description="Adenylate kinase active site lid" evidence="7">
    <location>
        <begin position="132"/>
        <end position="167"/>
    </location>
</feature>
<dbReference type="PROSITE" id="PS00113">
    <property type="entry name" value="ADENYLATE_KINASE"/>
    <property type="match status" value="1"/>
</dbReference>
<evidence type="ECO:0000313" key="8">
    <source>
        <dbReference type="EMBL" id="MBT4870415.1"/>
    </source>
</evidence>
<feature type="binding site" evidence="4">
    <location>
        <position position="132"/>
    </location>
    <ligand>
        <name>ATP</name>
        <dbReference type="ChEBI" id="CHEBI:30616"/>
    </ligand>
</feature>